<accession>A0A081A9Q8</accession>
<dbReference type="AlphaFoldDB" id="A0A081A9Q8"/>
<organism evidence="1 2">
    <name type="scientific">Phytophthora nicotianae P1976</name>
    <dbReference type="NCBI Taxonomy" id="1317066"/>
    <lineage>
        <taxon>Eukaryota</taxon>
        <taxon>Sar</taxon>
        <taxon>Stramenopiles</taxon>
        <taxon>Oomycota</taxon>
        <taxon>Peronosporomycetes</taxon>
        <taxon>Peronosporales</taxon>
        <taxon>Peronosporaceae</taxon>
        <taxon>Phytophthora</taxon>
    </lineage>
</organism>
<gene>
    <name evidence="1" type="ORF">F444_08824</name>
</gene>
<evidence type="ECO:0000313" key="1">
    <source>
        <dbReference type="EMBL" id="ETO75619.1"/>
    </source>
</evidence>
<proteinExistence type="predicted"/>
<protein>
    <submittedName>
        <fullName evidence="1">Uncharacterized protein</fullName>
    </submittedName>
</protein>
<comment type="caution">
    <text evidence="1">The sequence shown here is derived from an EMBL/GenBank/DDBJ whole genome shotgun (WGS) entry which is preliminary data.</text>
</comment>
<dbReference type="EMBL" id="ANJA01001641">
    <property type="protein sequence ID" value="ETO75619.1"/>
    <property type="molecule type" value="Genomic_DNA"/>
</dbReference>
<dbReference type="Proteomes" id="UP000028582">
    <property type="component" value="Unassembled WGS sequence"/>
</dbReference>
<evidence type="ECO:0000313" key="2">
    <source>
        <dbReference type="Proteomes" id="UP000028582"/>
    </source>
</evidence>
<name>A0A081A9Q8_PHYNI</name>
<reference evidence="1 2" key="1">
    <citation type="submission" date="2013-11" db="EMBL/GenBank/DDBJ databases">
        <title>The Genome Sequence of Phytophthora parasitica P1976.</title>
        <authorList>
            <consortium name="The Broad Institute Genomics Platform"/>
            <person name="Russ C."/>
            <person name="Tyler B."/>
            <person name="Panabieres F."/>
            <person name="Shan W."/>
            <person name="Tripathy S."/>
            <person name="Grunwald N."/>
            <person name="Machado M."/>
            <person name="Johnson C.S."/>
            <person name="Walker B."/>
            <person name="Young S."/>
            <person name="Zeng Q."/>
            <person name="Gargeya S."/>
            <person name="Fitzgerald M."/>
            <person name="Haas B."/>
            <person name="Abouelleil A."/>
            <person name="Allen A.W."/>
            <person name="Alvarado L."/>
            <person name="Arachchi H.M."/>
            <person name="Berlin A.M."/>
            <person name="Chapman S.B."/>
            <person name="Gainer-Dewar J."/>
            <person name="Goldberg J."/>
            <person name="Griggs A."/>
            <person name="Gujja S."/>
            <person name="Hansen M."/>
            <person name="Howarth C."/>
            <person name="Imamovic A."/>
            <person name="Ireland A."/>
            <person name="Larimer J."/>
            <person name="McCowan C."/>
            <person name="Murphy C."/>
            <person name="Pearson M."/>
            <person name="Poon T.W."/>
            <person name="Priest M."/>
            <person name="Roberts A."/>
            <person name="Saif S."/>
            <person name="Shea T."/>
            <person name="Sisk P."/>
            <person name="Sykes S."/>
            <person name="Wortman J."/>
            <person name="Nusbaum C."/>
            <person name="Birren B."/>
        </authorList>
    </citation>
    <scope>NUCLEOTIDE SEQUENCE [LARGE SCALE GENOMIC DNA]</scope>
    <source>
        <strain evidence="1 2">P1976</strain>
    </source>
</reference>
<sequence>MDFMVSAGISLDLADGFAGRDSHPAARTTPAVRGTRQRVGKAVAHTRGTLDSHFGRRTGWRRYLQAIGYRGVKALSLSDRVGTQSGRTGCYNQPRMRRAKRMFWSGIRQDPWSITRSTTRF</sequence>